<accession>E9L1L9</accession>
<proteinExistence type="predicted"/>
<evidence type="ECO:0000259" key="1">
    <source>
        <dbReference type="Pfam" id="PF03033"/>
    </source>
</evidence>
<dbReference type="InterPro" id="IPR010610">
    <property type="entry name" value="EryCIII-like_C"/>
</dbReference>
<dbReference type="EMBL" id="HM486075">
    <property type="protein sequence ID" value="ADU56098.1"/>
    <property type="molecule type" value="Genomic_DNA"/>
</dbReference>
<dbReference type="Pfam" id="PF03033">
    <property type="entry name" value="Glyco_transf_28"/>
    <property type="match status" value="1"/>
</dbReference>
<sequence>MRVLLWACGSRGDVEPLVALAARLRELGVEVRMCAPPDSAERLAEVGVPLVPVSRPDRAGADGAVQRPGPELAAAGIAEQFDQVPAVAEGCDAVVATGLLSGAVAVRSVAEKLGIPYFYVVLCPIHLPTALTREQRDLYNQGADGLFGDALNSRRAAIGLPPVEHLFDYSCTDQPWLAADPVLAPLKPGQDAVQTGAWILPDERPLPAELEAFLAAGPPPVYVGFGSSSGTADAARVAIEAIRARGRRVVLSRGWADLALPDDRDDCLAVDEVNLQVLFGRVAAAVHHDGTGTTHVATRAGVPQIVVRQIVGQVYYSDRVDELGIGVALDGPTPTVDSMSAALATALAPETRARATAVAATIRTDGTTAAAQLLFDAVSREKPAVSV</sequence>
<dbReference type="GO" id="GO:0016758">
    <property type="term" value="F:hexosyltransferase activity"/>
    <property type="evidence" value="ECO:0007669"/>
    <property type="project" value="InterPro"/>
</dbReference>
<protein>
    <submittedName>
        <fullName evidence="3">Uncharacterized protein</fullName>
    </submittedName>
</protein>
<dbReference type="GO" id="GO:0008194">
    <property type="term" value="F:UDP-glycosyltransferase activity"/>
    <property type="evidence" value="ECO:0007669"/>
    <property type="project" value="InterPro"/>
</dbReference>
<feature type="domain" description="Erythromycin biosynthesis protein CIII-like C-terminal" evidence="2">
    <location>
        <begin position="268"/>
        <end position="359"/>
    </location>
</feature>
<dbReference type="GO" id="GO:0005975">
    <property type="term" value="P:carbohydrate metabolic process"/>
    <property type="evidence" value="ECO:0007669"/>
    <property type="project" value="InterPro"/>
</dbReference>
<name>E9L1L9_9ZZZZ</name>
<dbReference type="AlphaFoldDB" id="E9L1L9"/>
<dbReference type="Gene3D" id="3.40.50.2000">
    <property type="entry name" value="Glycogen Phosphorylase B"/>
    <property type="match status" value="2"/>
</dbReference>
<dbReference type="InterPro" id="IPR002213">
    <property type="entry name" value="UDP_glucos_trans"/>
</dbReference>
<reference evidence="3" key="1">
    <citation type="journal article" date="2010" name="J. Am. Chem. Soc.">
        <title>Tailoring enzyme-rich environmental DNA clones: a source of enzymes for generating libraries of unnatural natural products.</title>
        <authorList>
            <person name="Banik J.J."/>
            <person name="Craig J.W."/>
            <person name="Calle P.Y."/>
            <person name="Brady S.F."/>
        </authorList>
    </citation>
    <scope>NUCLEOTIDE SEQUENCE</scope>
</reference>
<organism evidence="3">
    <name type="scientific">uncultured organism CA878</name>
    <dbReference type="NCBI Taxonomy" id="941421"/>
    <lineage>
        <taxon>unclassified sequences</taxon>
        <taxon>environmental samples</taxon>
    </lineage>
</organism>
<evidence type="ECO:0000313" key="3">
    <source>
        <dbReference type="EMBL" id="ADU56098.1"/>
    </source>
</evidence>
<dbReference type="PANTHER" id="PTHR48050">
    <property type="entry name" value="STEROL 3-BETA-GLUCOSYLTRANSFERASE"/>
    <property type="match status" value="1"/>
</dbReference>
<feature type="domain" description="Glycosyltransferase family 28 N-terminal" evidence="1">
    <location>
        <begin position="3"/>
        <end position="124"/>
    </location>
</feature>
<dbReference type="FunFam" id="3.40.50.2000:FF:000292">
    <property type="entry name" value="Glycosyltransferase GtfE"/>
    <property type="match status" value="1"/>
</dbReference>
<dbReference type="PANTHER" id="PTHR48050:SF13">
    <property type="entry name" value="STEROL 3-BETA-GLUCOSYLTRANSFERASE UGT80A2"/>
    <property type="match status" value="1"/>
</dbReference>
<gene>
    <name evidence="3" type="ORF">CA878-20</name>
</gene>
<dbReference type="InterPro" id="IPR004276">
    <property type="entry name" value="GlycoTrans_28_N"/>
</dbReference>
<evidence type="ECO:0000259" key="2">
    <source>
        <dbReference type="Pfam" id="PF06722"/>
    </source>
</evidence>
<dbReference type="SUPFAM" id="SSF53756">
    <property type="entry name" value="UDP-Glycosyltransferase/glycogen phosphorylase"/>
    <property type="match status" value="1"/>
</dbReference>
<dbReference type="FunFam" id="3.40.50.2000:FF:000009">
    <property type="entry name" value="Sterol 3-beta-glucosyltransferase UGT80A2"/>
    <property type="match status" value="1"/>
</dbReference>
<dbReference type="CDD" id="cd03784">
    <property type="entry name" value="GT1_Gtf-like"/>
    <property type="match status" value="1"/>
</dbReference>
<dbReference type="InterPro" id="IPR050426">
    <property type="entry name" value="Glycosyltransferase_28"/>
</dbReference>
<dbReference type="Pfam" id="PF06722">
    <property type="entry name" value="EryCIII-like_C"/>
    <property type="match status" value="1"/>
</dbReference>